<keyword evidence="3" id="KW-1185">Reference proteome</keyword>
<dbReference type="OrthoDB" id="2581668at2759"/>
<dbReference type="Proteomes" id="UP000620104">
    <property type="component" value="Unassembled WGS sequence"/>
</dbReference>
<comment type="caution">
    <text evidence="2">The sequence shown here is derived from an EMBL/GenBank/DDBJ whole genome shotgun (WGS) entry which is preliminary data.</text>
</comment>
<proteinExistence type="predicted"/>
<evidence type="ECO:0000256" key="1">
    <source>
        <dbReference type="SAM" id="MobiDB-lite"/>
    </source>
</evidence>
<evidence type="ECO:0000313" key="3">
    <source>
        <dbReference type="Proteomes" id="UP000620104"/>
    </source>
</evidence>
<reference evidence="2" key="1">
    <citation type="submission" date="2020-07" db="EMBL/GenBank/DDBJ databases">
        <title>Draft Genome Sequence of a Deep-Sea Yeast, Naganishia (Cryptococcus) liquefaciens strain N6.</title>
        <authorList>
            <person name="Han Y.W."/>
            <person name="Kajitani R."/>
            <person name="Morimoto H."/>
            <person name="Parhat M."/>
            <person name="Tsubouchi H."/>
            <person name="Bakenova O."/>
            <person name="Ogata M."/>
            <person name="Argunhan B."/>
            <person name="Aoki R."/>
            <person name="Kajiwara S."/>
            <person name="Itoh T."/>
            <person name="Iwasaki H."/>
        </authorList>
    </citation>
    <scope>NUCLEOTIDE SEQUENCE</scope>
    <source>
        <strain evidence="2">N6</strain>
    </source>
</reference>
<dbReference type="EMBL" id="BLZA01000040">
    <property type="protein sequence ID" value="GHJ89262.1"/>
    <property type="molecule type" value="Genomic_DNA"/>
</dbReference>
<dbReference type="AlphaFoldDB" id="A0A8H3YIJ5"/>
<protein>
    <recommendedName>
        <fullName evidence="4">F-box domain-containing protein</fullName>
    </recommendedName>
</protein>
<feature type="region of interest" description="Disordered" evidence="1">
    <location>
        <begin position="125"/>
        <end position="146"/>
    </location>
</feature>
<name>A0A8H3YIJ5_9TREE</name>
<evidence type="ECO:0008006" key="4">
    <source>
        <dbReference type="Google" id="ProtNLM"/>
    </source>
</evidence>
<evidence type="ECO:0000313" key="2">
    <source>
        <dbReference type="EMBL" id="GHJ89262.1"/>
    </source>
</evidence>
<gene>
    <name evidence="2" type="ORF">NliqN6_5664</name>
</gene>
<accession>A0A8H3YIJ5</accession>
<organism evidence="2 3">
    <name type="scientific">Naganishia liquefaciens</name>
    <dbReference type="NCBI Taxonomy" id="104408"/>
    <lineage>
        <taxon>Eukaryota</taxon>
        <taxon>Fungi</taxon>
        <taxon>Dikarya</taxon>
        <taxon>Basidiomycota</taxon>
        <taxon>Agaricomycotina</taxon>
        <taxon>Tremellomycetes</taxon>
        <taxon>Filobasidiales</taxon>
        <taxon>Filobasidiaceae</taxon>
        <taxon>Naganishia</taxon>
    </lineage>
</organism>
<sequence>MASLQLPPPSLDTMPEEILSQIVAPLLPLKWYSLSVLVSLSQTCSSLRTWLLEDESIWNKALLGRGMGRPLYTIPGYEGFPEWEKEIRDAHRKIREKAALEKPAAQAAEGDIATSAVKRAMTAAAPHAQSYADRPGQYKTSRSPMPPSAVYHHGYPDAMDCDDGSTDDAEDYAFPITCRDLCFRIYAHERKCLSCKVGDSKLSHYYLTDNDLRNADKVGVHPTILKFMGNNWGFGAFEPAYFDKVLSIREARTRAVRTAKFFVGYDFFGFCPYTLAIRIRTKSEPLTQPALCKIDVSVFIPARRMSAAIDRSTNQPVFFGPEVCYISSFTVENYNGVTLGDFQRAFEKWVNSPMLPEEAKEFEEKGAYFSSKGKSATRTAFVPEKYPRFRRDDKLYEIGDIRPVGSRVEHGRACLLLGDRYPGSNLH</sequence>